<accession>A0AAW0GFJ1</accession>
<sequence>MDDIVASLQAQQLQNYLNVGASALYIHTYMLTFSIHVEAIWQGRRGIGTAVYLRHTSFSFQLLTGCNDIMNISDVLDLKCKHINIRICHSDFQL</sequence>
<dbReference type="Proteomes" id="UP001385951">
    <property type="component" value="Unassembled WGS sequence"/>
</dbReference>
<comment type="caution">
    <text evidence="1">The sequence shown here is derived from an EMBL/GenBank/DDBJ whole genome shotgun (WGS) entry which is preliminary data.</text>
</comment>
<reference evidence="1 2" key="1">
    <citation type="submission" date="2022-09" db="EMBL/GenBank/DDBJ databases">
        <authorList>
            <person name="Palmer J.M."/>
        </authorList>
    </citation>
    <scope>NUCLEOTIDE SEQUENCE [LARGE SCALE GENOMIC DNA]</scope>
    <source>
        <strain evidence="1 2">DSM 7382</strain>
    </source>
</reference>
<organism evidence="1 2">
    <name type="scientific">Cerrena zonata</name>
    <dbReference type="NCBI Taxonomy" id="2478898"/>
    <lineage>
        <taxon>Eukaryota</taxon>
        <taxon>Fungi</taxon>
        <taxon>Dikarya</taxon>
        <taxon>Basidiomycota</taxon>
        <taxon>Agaricomycotina</taxon>
        <taxon>Agaricomycetes</taxon>
        <taxon>Polyporales</taxon>
        <taxon>Cerrenaceae</taxon>
        <taxon>Cerrena</taxon>
    </lineage>
</organism>
<gene>
    <name evidence="1" type="ORF">QCA50_005550</name>
</gene>
<dbReference type="EMBL" id="JASBNA010000006">
    <property type="protein sequence ID" value="KAK7690452.1"/>
    <property type="molecule type" value="Genomic_DNA"/>
</dbReference>
<name>A0AAW0GFJ1_9APHY</name>
<proteinExistence type="predicted"/>
<protein>
    <submittedName>
        <fullName evidence="1">Uncharacterized protein</fullName>
    </submittedName>
</protein>
<keyword evidence="2" id="KW-1185">Reference proteome</keyword>
<dbReference type="AlphaFoldDB" id="A0AAW0GFJ1"/>
<evidence type="ECO:0000313" key="2">
    <source>
        <dbReference type="Proteomes" id="UP001385951"/>
    </source>
</evidence>
<evidence type="ECO:0000313" key="1">
    <source>
        <dbReference type="EMBL" id="KAK7690452.1"/>
    </source>
</evidence>